<dbReference type="EMBL" id="JADOXO010000760">
    <property type="protein sequence ID" value="KAF9800554.1"/>
    <property type="molecule type" value="Genomic_DNA"/>
</dbReference>
<name>A0A8H7NT13_9APHY</name>
<evidence type="ECO:0000313" key="2">
    <source>
        <dbReference type="EMBL" id="KAF9800554.1"/>
    </source>
</evidence>
<evidence type="ECO:0000313" key="3">
    <source>
        <dbReference type="Proteomes" id="UP000639403"/>
    </source>
</evidence>
<accession>A0A8H7NT13</accession>
<proteinExistence type="predicted"/>
<feature type="region of interest" description="Disordered" evidence="1">
    <location>
        <begin position="352"/>
        <end position="402"/>
    </location>
</feature>
<dbReference type="AlphaFoldDB" id="A0A8H7NT13"/>
<gene>
    <name evidence="2" type="ORF">IEO21_10334</name>
</gene>
<dbReference type="Proteomes" id="UP000639403">
    <property type="component" value="Unassembled WGS sequence"/>
</dbReference>
<evidence type="ECO:0000256" key="1">
    <source>
        <dbReference type="SAM" id="MobiDB-lite"/>
    </source>
</evidence>
<feature type="compositionally biased region" description="Basic and acidic residues" evidence="1">
    <location>
        <begin position="359"/>
        <end position="368"/>
    </location>
</feature>
<sequence>MCAMNLIKEGGRRYTQVKHNRGLYARREPYRWASLPRRRQQRPSQRITSQHRLSISVRAQSRTRPAVIARQGNPNNHATSSGRNALRCYQRCCSKVPWLSLMQIAAIRAWSPKAIEHVLERVQHGGVPEQSSPTQDKLPHGAPSPTSAQIGHSVKDARKRPSHQKEEHKNPQGVRASRWCLVAAENAALDALALSDNRVRAGRTGQLAAHAGLERATRQRASRKGARANPHTGAACGRHRPTFPNARRCRHLVRATSHVMAAQPPARGRPGAHCGSCDRAACFRARRLAARDASATGRQCNRATMASAGAGVGSGRGCVHTGLPAQLGSDWEAADRRTFREDKHGKACGAVRGNVSERLSNDRADGRTYTKGSGGDKSSGAAICGNGQQHKPTPRRINDIGV</sequence>
<comment type="caution">
    <text evidence="2">The sequence shown here is derived from an EMBL/GenBank/DDBJ whole genome shotgun (WGS) entry which is preliminary data.</text>
</comment>
<reference evidence="2" key="1">
    <citation type="submission" date="2020-11" db="EMBL/GenBank/DDBJ databases">
        <authorList>
            <person name="Koelle M."/>
            <person name="Horta M.A.C."/>
            <person name="Nowrousian M."/>
            <person name="Ohm R.A."/>
            <person name="Benz P."/>
            <person name="Pilgard A."/>
        </authorList>
    </citation>
    <scope>NUCLEOTIDE SEQUENCE</scope>
    <source>
        <strain evidence="2">FPRL280</strain>
    </source>
</reference>
<organism evidence="2 3">
    <name type="scientific">Rhodonia placenta</name>
    <dbReference type="NCBI Taxonomy" id="104341"/>
    <lineage>
        <taxon>Eukaryota</taxon>
        <taxon>Fungi</taxon>
        <taxon>Dikarya</taxon>
        <taxon>Basidiomycota</taxon>
        <taxon>Agaricomycotina</taxon>
        <taxon>Agaricomycetes</taxon>
        <taxon>Polyporales</taxon>
        <taxon>Adustoporiaceae</taxon>
        <taxon>Rhodonia</taxon>
    </lineage>
</organism>
<protein>
    <submittedName>
        <fullName evidence="2">Uncharacterized protein</fullName>
    </submittedName>
</protein>
<reference evidence="2" key="2">
    <citation type="journal article" name="Front. Microbiol.">
        <title>Degradative Capacity of Two Strains of Rhodonia placenta: From Phenotype to Genotype.</title>
        <authorList>
            <person name="Kolle M."/>
            <person name="Horta M.A.C."/>
            <person name="Nowrousian M."/>
            <person name="Ohm R.A."/>
            <person name="Benz J.P."/>
            <person name="Pilgard A."/>
        </authorList>
    </citation>
    <scope>NUCLEOTIDE SEQUENCE</scope>
    <source>
        <strain evidence="2">FPRL280</strain>
    </source>
</reference>
<feature type="region of interest" description="Disordered" evidence="1">
    <location>
        <begin position="210"/>
        <end position="243"/>
    </location>
</feature>
<feature type="region of interest" description="Disordered" evidence="1">
    <location>
        <begin position="124"/>
        <end position="174"/>
    </location>
</feature>